<dbReference type="InterPro" id="IPR036868">
    <property type="entry name" value="TusA-like_sf"/>
</dbReference>
<reference evidence="2 3" key="1">
    <citation type="submission" date="2019-09" db="EMBL/GenBank/DDBJ databases">
        <title>Genome sequencing of strain KACC 21233.</title>
        <authorList>
            <person name="Heo J."/>
            <person name="Kim S.-J."/>
            <person name="Kim J.-S."/>
            <person name="Hong S.-B."/>
            <person name="Kwon S.-W."/>
        </authorList>
    </citation>
    <scope>NUCLEOTIDE SEQUENCE [LARGE SCALE GENOMIC DNA]</scope>
    <source>
        <strain evidence="2 3">KACC 21233</strain>
    </source>
</reference>
<dbReference type="RefSeq" id="WP_149278182.1">
    <property type="nucleotide sequence ID" value="NZ_CP043506.1"/>
</dbReference>
<accession>A0A5C1YLG7</accession>
<feature type="domain" description="UPF0033" evidence="1">
    <location>
        <begin position="25"/>
        <end position="49"/>
    </location>
</feature>
<keyword evidence="2" id="KW-0808">Transferase</keyword>
<dbReference type="KEGG" id="acek:FLP30_02375"/>
<protein>
    <submittedName>
        <fullName evidence="2">Sulfurtransferase TusA family protein</fullName>
    </submittedName>
</protein>
<dbReference type="EMBL" id="CP043506">
    <property type="protein sequence ID" value="QEO16741.1"/>
    <property type="molecule type" value="Genomic_DNA"/>
</dbReference>
<dbReference type="Proteomes" id="UP000324536">
    <property type="component" value="Chromosome"/>
</dbReference>
<gene>
    <name evidence="2" type="ORF">FLP30_02375</name>
</gene>
<dbReference type="InterPro" id="IPR001455">
    <property type="entry name" value="TusA-like"/>
</dbReference>
<name>A0A5C1YLG7_9PROT</name>
<dbReference type="AlphaFoldDB" id="A0A5C1YLG7"/>
<dbReference type="GO" id="GO:0016740">
    <property type="term" value="F:transferase activity"/>
    <property type="evidence" value="ECO:0007669"/>
    <property type="project" value="UniProtKB-KW"/>
</dbReference>
<sequence>MSSSDFSSPGGLSGGVSTVQKDRALDITADRCPMTFVRVRLALDQMVAGQVLVVRLMGEEPHRNVTRSVQLLGHTLLADAAQDDGSVVLRILKA</sequence>
<dbReference type="Pfam" id="PF01206">
    <property type="entry name" value="TusA"/>
    <property type="match status" value="1"/>
</dbReference>
<evidence type="ECO:0000313" key="3">
    <source>
        <dbReference type="Proteomes" id="UP000324536"/>
    </source>
</evidence>
<dbReference type="Gene3D" id="3.30.110.40">
    <property type="entry name" value="TusA-like domain"/>
    <property type="match status" value="1"/>
</dbReference>
<organism evidence="2 3">
    <name type="scientific">Acetobacter vaccinii</name>
    <dbReference type="NCBI Taxonomy" id="2592655"/>
    <lineage>
        <taxon>Bacteria</taxon>
        <taxon>Pseudomonadati</taxon>
        <taxon>Pseudomonadota</taxon>
        <taxon>Alphaproteobacteria</taxon>
        <taxon>Acetobacterales</taxon>
        <taxon>Acetobacteraceae</taxon>
        <taxon>Acetobacter</taxon>
    </lineage>
</organism>
<evidence type="ECO:0000259" key="1">
    <source>
        <dbReference type="PROSITE" id="PS01148"/>
    </source>
</evidence>
<dbReference type="PROSITE" id="PS01148">
    <property type="entry name" value="UPF0033"/>
    <property type="match status" value="1"/>
</dbReference>
<dbReference type="OrthoDB" id="9794210at2"/>
<dbReference type="SUPFAM" id="SSF64307">
    <property type="entry name" value="SirA-like"/>
    <property type="match status" value="1"/>
</dbReference>
<proteinExistence type="predicted"/>
<evidence type="ECO:0000313" key="2">
    <source>
        <dbReference type="EMBL" id="QEO16741.1"/>
    </source>
</evidence>
<keyword evidence="3" id="KW-1185">Reference proteome</keyword>